<evidence type="ECO:0000313" key="2">
    <source>
        <dbReference type="Proteomes" id="UP001189180"/>
    </source>
</evidence>
<organism evidence="1 2">
    <name type="scientific">Fasciola hepatica</name>
    <name type="common">Liver fluke</name>
    <dbReference type="NCBI Taxonomy" id="6192"/>
    <lineage>
        <taxon>Eukaryota</taxon>
        <taxon>Metazoa</taxon>
        <taxon>Spiralia</taxon>
        <taxon>Lophotrochozoa</taxon>
        <taxon>Platyhelminthes</taxon>
        <taxon>Trematoda</taxon>
        <taxon>Digenea</taxon>
        <taxon>Plagiorchiida</taxon>
        <taxon>Echinostomata</taxon>
        <taxon>Echinostomatoidea</taxon>
        <taxon>Fasciolidae</taxon>
        <taxon>Fasciola</taxon>
    </lineage>
</organism>
<sequence>MVLTFSLSDVRCITESQDLCQLYGETMQYLFHRMDEVNSVIIGGLPWQTSFGSLGLGNSVLRSKLRTRSAQYFLIDLEKQQLIRIIMERLKVFVQLYQAFFFKCKLFHVNFTNHAINHLFLLEYRREIICDNKNVFTQPQETFC</sequence>
<gene>
    <name evidence="1" type="ORF">FHB240107_LOCUS4542</name>
</gene>
<proteinExistence type="predicted"/>
<comment type="caution">
    <text evidence="1">The sequence shown here is derived from an EMBL/GenBank/DDBJ whole genome shotgun (WGS) entry which is preliminary data.</text>
</comment>
<reference evidence="1 2" key="1">
    <citation type="submission" date="2024-08" db="EMBL/GenBank/DDBJ databases">
        <authorList>
            <person name="Paterson S."/>
        </authorList>
    </citation>
    <scope>NUCLEOTIDE SEQUENCE [LARGE SCALE GENOMIC DNA]</scope>
</reference>
<dbReference type="AlphaFoldDB" id="A0ABC9HIE5"/>
<dbReference type="Proteomes" id="UP001189180">
    <property type="component" value="Unassembled WGS sequence"/>
</dbReference>
<evidence type="ECO:0000313" key="1">
    <source>
        <dbReference type="EMBL" id="CAM0512149.1"/>
    </source>
</evidence>
<protein>
    <submittedName>
        <fullName evidence="1">Uncharacterized protein</fullName>
    </submittedName>
</protein>
<accession>A0ABC9HIE5</accession>
<keyword evidence="2" id="KW-1185">Reference proteome</keyword>
<name>A0ABC9HIE5_FASHE</name>
<dbReference type="EMBL" id="CANUEZ050000195">
    <property type="protein sequence ID" value="CAM0512149.1"/>
    <property type="molecule type" value="Genomic_DNA"/>
</dbReference>